<dbReference type="PANTHER" id="PTHR48079:SF6">
    <property type="entry name" value="NAD(P)-BINDING DOMAIN-CONTAINING PROTEIN-RELATED"/>
    <property type="match status" value="1"/>
</dbReference>
<dbReference type="PANTHER" id="PTHR48079">
    <property type="entry name" value="PROTEIN YEEZ"/>
    <property type="match status" value="1"/>
</dbReference>
<dbReference type="Gene3D" id="3.40.50.720">
    <property type="entry name" value="NAD(P)-binding Rossmann-like Domain"/>
    <property type="match status" value="1"/>
</dbReference>
<dbReference type="InterPro" id="IPR036291">
    <property type="entry name" value="NAD(P)-bd_dom_sf"/>
</dbReference>
<dbReference type="InterPro" id="IPR016040">
    <property type="entry name" value="NAD(P)-bd_dom"/>
</dbReference>
<dbReference type="SUPFAM" id="SSF55961">
    <property type="entry name" value="Bet v1-like"/>
    <property type="match status" value="1"/>
</dbReference>
<dbReference type="InterPro" id="IPR051783">
    <property type="entry name" value="NAD(P)-dependent_oxidoreduct"/>
</dbReference>
<dbReference type="SUPFAM" id="SSF51735">
    <property type="entry name" value="NAD(P)-binding Rossmann-fold domains"/>
    <property type="match status" value="1"/>
</dbReference>
<accession>A0ABU8MWQ9</accession>
<evidence type="ECO:0000259" key="1">
    <source>
        <dbReference type="Pfam" id="PF13460"/>
    </source>
</evidence>
<organism evidence="2 3">
    <name type="scientific">Actinomycetospora aurantiaca</name>
    <dbReference type="NCBI Taxonomy" id="3129233"/>
    <lineage>
        <taxon>Bacteria</taxon>
        <taxon>Bacillati</taxon>
        <taxon>Actinomycetota</taxon>
        <taxon>Actinomycetes</taxon>
        <taxon>Pseudonocardiales</taxon>
        <taxon>Pseudonocardiaceae</taxon>
        <taxon>Actinomycetospora</taxon>
    </lineage>
</organism>
<sequence>MRCAVIGSTGYLGTRLVPRLLARGDEVAVLVRSPQKLALTTWAGAVDVVPGSLEEPEAVAQLVAGADVVVHLAHALDRPDFPERDRAAARTVADAAADAGVGRLVYLGGLRPPAGEASAPDGRAPLRSVSRHLASRAEVADVFLASPVPTAAMEAGIVVGSGSASFEMIRYLAERVPVLPAVPWLAHRTQPIAVDDVLHHLAAATLLPPEVDRRLDVGGPDVLTYLDLVQRYARLAGLPQRVAVPLPLPVPPGGPTVAAMVMELLSPLPRRLVEPLIESLRHELVCDPDSLAEARRLLGDPPGGPTTYGAAVRAALGHRRDGVEPTDRDPAPAVATADERPAALALPSDPVGSGGATWHWSTTAHGRAAPPVVWAAVQRIGGDTGWYAPPGVFATLGWADQLLGGVGGYRGRPHGRDLVVGDVVDGWRVSDLAPGRWLRLRADLKVPGRLWVTFTVLPDDGGGSAVRVEVAFAPSGLAGVAYGAGLRVGAPLVFGPMARGVLRAAAR</sequence>
<dbReference type="InterPro" id="IPR021295">
    <property type="entry name" value="DUF2867"/>
</dbReference>
<comment type="caution">
    <text evidence="2">The sequence shown here is derived from an EMBL/GenBank/DDBJ whole genome shotgun (WGS) entry which is preliminary data.</text>
</comment>
<evidence type="ECO:0000313" key="2">
    <source>
        <dbReference type="EMBL" id="MEJ2871379.1"/>
    </source>
</evidence>
<gene>
    <name evidence="2" type="ORF">WCD74_26715</name>
</gene>
<reference evidence="2 3" key="1">
    <citation type="submission" date="2024-03" db="EMBL/GenBank/DDBJ databases">
        <title>Actinomycetospora sp. OC33-EN08, a novel actinomycete isolated from wild orchid (Aerides multiflora).</title>
        <authorList>
            <person name="Suriyachadkun C."/>
        </authorList>
    </citation>
    <scope>NUCLEOTIDE SEQUENCE [LARGE SCALE GENOMIC DNA]</scope>
    <source>
        <strain evidence="2 3">OC33-EN08</strain>
    </source>
</reference>
<name>A0ABU8MWQ9_9PSEU</name>
<feature type="domain" description="NAD(P)-binding" evidence="1">
    <location>
        <begin position="7"/>
        <end position="110"/>
    </location>
</feature>
<protein>
    <submittedName>
        <fullName evidence="2">DUF2867 domain-containing protein</fullName>
    </submittedName>
</protein>
<dbReference type="Proteomes" id="UP001385809">
    <property type="component" value="Unassembled WGS sequence"/>
</dbReference>
<dbReference type="Pfam" id="PF11066">
    <property type="entry name" value="DUF2867"/>
    <property type="match status" value="1"/>
</dbReference>
<dbReference type="Pfam" id="PF13460">
    <property type="entry name" value="NAD_binding_10"/>
    <property type="match status" value="1"/>
</dbReference>
<proteinExistence type="predicted"/>
<dbReference type="EMBL" id="JBBEGN010000022">
    <property type="protein sequence ID" value="MEJ2871379.1"/>
    <property type="molecule type" value="Genomic_DNA"/>
</dbReference>
<dbReference type="RefSeq" id="WP_337697949.1">
    <property type="nucleotide sequence ID" value="NZ_JBBEGN010000022.1"/>
</dbReference>
<keyword evidence="3" id="KW-1185">Reference proteome</keyword>
<evidence type="ECO:0000313" key="3">
    <source>
        <dbReference type="Proteomes" id="UP001385809"/>
    </source>
</evidence>